<evidence type="ECO:0000256" key="6">
    <source>
        <dbReference type="SAM" id="Phobius"/>
    </source>
</evidence>
<feature type="transmembrane region" description="Helical" evidence="6">
    <location>
        <begin position="125"/>
        <end position="148"/>
    </location>
</feature>
<feature type="transmembrane region" description="Helical" evidence="6">
    <location>
        <begin position="320"/>
        <end position="348"/>
    </location>
</feature>
<feature type="transmembrane region" description="Helical" evidence="6">
    <location>
        <begin position="281"/>
        <end position="299"/>
    </location>
</feature>
<keyword evidence="5 6" id="KW-0472">Membrane</keyword>
<dbReference type="Pfam" id="PF00474">
    <property type="entry name" value="SSF"/>
    <property type="match status" value="2"/>
</dbReference>
<evidence type="ECO:0000256" key="3">
    <source>
        <dbReference type="ARBA" id="ARBA00022692"/>
    </source>
</evidence>
<dbReference type="PANTHER" id="PTHR11819:SF77">
    <property type="entry name" value="SODIUM_GLUCOSE COTRANSPORT PROTEIN"/>
    <property type="match status" value="1"/>
</dbReference>
<dbReference type="GO" id="GO:0005412">
    <property type="term" value="F:D-glucose:sodium symporter activity"/>
    <property type="evidence" value="ECO:0007669"/>
    <property type="project" value="TreeGrafter"/>
</dbReference>
<comment type="subcellular location">
    <subcellularLocation>
        <location evidence="1">Membrane</location>
        <topology evidence="1">Multi-pass membrane protein</topology>
    </subcellularLocation>
</comment>
<organism evidence="7">
    <name type="scientific">marine metagenome</name>
    <dbReference type="NCBI Taxonomy" id="408172"/>
    <lineage>
        <taxon>unclassified sequences</taxon>
        <taxon>metagenomes</taxon>
        <taxon>ecological metagenomes</taxon>
    </lineage>
</organism>
<feature type="transmembrane region" description="Helical" evidence="6">
    <location>
        <begin position="457"/>
        <end position="477"/>
    </location>
</feature>
<dbReference type="PANTHER" id="PTHR11819">
    <property type="entry name" value="SOLUTE CARRIER FAMILY 5"/>
    <property type="match status" value="1"/>
</dbReference>
<feature type="transmembrane region" description="Helical" evidence="6">
    <location>
        <begin position="610"/>
        <end position="630"/>
    </location>
</feature>
<reference evidence="7" key="1">
    <citation type="submission" date="2018-05" db="EMBL/GenBank/DDBJ databases">
        <authorList>
            <person name="Lanie J.A."/>
            <person name="Ng W.-L."/>
            <person name="Kazmierczak K.M."/>
            <person name="Andrzejewski T.M."/>
            <person name="Davidsen T.M."/>
            <person name="Wayne K.J."/>
            <person name="Tettelin H."/>
            <person name="Glass J.I."/>
            <person name="Rusch D."/>
            <person name="Podicherti R."/>
            <person name="Tsui H.-C.T."/>
            <person name="Winkler M.E."/>
        </authorList>
    </citation>
    <scope>NUCLEOTIDE SEQUENCE</scope>
</reference>
<evidence type="ECO:0000313" key="7">
    <source>
        <dbReference type="EMBL" id="SVA30663.1"/>
    </source>
</evidence>
<dbReference type="InterPro" id="IPR001734">
    <property type="entry name" value="Na/solute_symporter"/>
</dbReference>
<feature type="transmembrane region" description="Helical" evidence="6">
    <location>
        <begin position="44"/>
        <end position="69"/>
    </location>
</feature>
<gene>
    <name evidence="7" type="ORF">METZ01_LOCUS83517</name>
</gene>
<feature type="transmembrane region" description="Helical" evidence="6">
    <location>
        <begin position="429"/>
        <end position="451"/>
    </location>
</feature>
<dbReference type="Gene3D" id="1.20.1730.10">
    <property type="entry name" value="Sodium/glucose cotransporter"/>
    <property type="match status" value="1"/>
</dbReference>
<dbReference type="EMBL" id="UINC01006963">
    <property type="protein sequence ID" value="SVA30663.1"/>
    <property type="molecule type" value="Genomic_DNA"/>
</dbReference>
<dbReference type="GO" id="GO:0005886">
    <property type="term" value="C:plasma membrane"/>
    <property type="evidence" value="ECO:0007669"/>
    <property type="project" value="TreeGrafter"/>
</dbReference>
<sequence>VSTVDALIVVAFIVYAVSVGLRHRRQASKNLEEYFLAGRTLSGWKAGLSMAATQFAADTPLLVTGIVAVSGIFGLWQFWIFAVTFLLMGFVLAGAWRRAGVVTDAELTEVRYGGAPAAVLRGVKAFYLGTIINCVSLGWVLFAAAKIAEPFLLWDVWLPPGLFDPLISVVEWVGLPLSIGDVNDPGVWIKTANNFISLVVILAVTGLYSATGGLRSVVATDVVQIGIMFAGTLAFTTIVVSETGGLGAMTDRVYDMFATGGPGGITPNELMAFTPDHGKDVTLTLLSLLGLLWVINSVSDGSGYLAQRSMACRSDHDAKTAAVVFTFTQVVVRSLLWLPLGIGLLLLFPPDPALPVELLQGDREATYIRGMSELLPPGLLGLMLTGMLAALASTVDTHLNWGASYWTNDLYKRFVCQAWLKREPSGRTLVWVARGSNLVILLIALMIMTQLTSINQAWQINLLFGAGLGVVQVLRWLWWRMNAWAEIAAMVVSAAVAPILLSAFGDEQQALRLLLIAAAATAAALLAVWIKGPEDRAGLTEFYRRVRPVGFWGPIAVELGETVEASAGPRRLGRALGAMALCSVTVFCLLVGIGTWLVGSPFPDWLPSRASWVGILLFVAVACCPLWYRLGFGGLGLSERGPR</sequence>
<keyword evidence="4 6" id="KW-1133">Transmembrane helix</keyword>
<feature type="transmembrane region" description="Helical" evidence="6">
    <location>
        <begin position="222"/>
        <end position="240"/>
    </location>
</feature>
<feature type="transmembrane region" description="Helical" evidence="6">
    <location>
        <begin position="510"/>
        <end position="530"/>
    </location>
</feature>
<name>A0A381UUS3_9ZZZZ</name>
<evidence type="ECO:0000256" key="2">
    <source>
        <dbReference type="ARBA" id="ARBA00006434"/>
    </source>
</evidence>
<feature type="transmembrane region" description="Helical" evidence="6">
    <location>
        <begin position="576"/>
        <end position="598"/>
    </location>
</feature>
<protein>
    <recommendedName>
        <fullName evidence="8">Sodium transporter</fullName>
    </recommendedName>
</protein>
<comment type="similarity">
    <text evidence="2">Belongs to the sodium:solute symporter (SSF) (TC 2.A.21) family.</text>
</comment>
<feature type="transmembrane region" description="Helical" evidence="6">
    <location>
        <begin position="374"/>
        <end position="395"/>
    </location>
</feature>
<accession>A0A381UUS3</accession>
<evidence type="ECO:0000256" key="4">
    <source>
        <dbReference type="ARBA" id="ARBA00022989"/>
    </source>
</evidence>
<feature type="non-terminal residue" evidence="7">
    <location>
        <position position="1"/>
    </location>
</feature>
<feature type="transmembrane region" description="Helical" evidence="6">
    <location>
        <begin position="192"/>
        <end position="210"/>
    </location>
</feature>
<dbReference type="PROSITE" id="PS50283">
    <property type="entry name" value="NA_SOLUT_SYMP_3"/>
    <property type="match status" value="1"/>
</dbReference>
<feature type="transmembrane region" description="Helical" evidence="6">
    <location>
        <begin position="6"/>
        <end position="23"/>
    </location>
</feature>
<keyword evidence="3 6" id="KW-0812">Transmembrane</keyword>
<evidence type="ECO:0000256" key="1">
    <source>
        <dbReference type="ARBA" id="ARBA00004141"/>
    </source>
</evidence>
<evidence type="ECO:0000256" key="5">
    <source>
        <dbReference type="ARBA" id="ARBA00023136"/>
    </source>
</evidence>
<feature type="transmembrane region" description="Helical" evidence="6">
    <location>
        <begin position="484"/>
        <end position="504"/>
    </location>
</feature>
<dbReference type="InterPro" id="IPR038377">
    <property type="entry name" value="Na/Glc_symporter_sf"/>
</dbReference>
<proteinExistence type="inferred from homology"/>
<evidence type="ECO:0008006" key="8">
    <source>
        <dbReference type="Google" id="ProtNLM"/>
    </source>
</evidence>
<dbReference type="AlphaFoldDB" id="A0A381UUS3"/>
<feature type="transmembrane region" description="Helical" evidence="6">
    <location>
        <begin position="75"/>
        <end position="96"/>
    </location>
</feature>